<evidence type="ECO:0000313" key="2">
    <source>
        <dbReference type="Proteomes" id="UP000027170"/>
    </source>
</evidence>
<evidence type="ECO:0000313" key="1">
    <source>
        <dbReference type="EMBL" id="KDN14795.1"/>
    </source>
</evidence>
<comment type="caution">
    <text evidence="1">The sequence shown here is derived from an EMBL/GenBank/DDBJ whole genome shotgun (WGS) entry which is preliminary data.</text>
</comment>
<accession>A0A836MRF8</accession>
<keyword evidence="2" id="KW-1185">Reference proteome</keyword>
<dbReference type="EMBL" id="JFZV01000005">
    <property type="protein sequence ID" value="KDN14795.1"/>
    <property type="molecule type" value="Genomic_DNA"/>
</dbReference>
<protein>
    <submittedName>
        <fullName evidence="1">Uncharacterized protein</fullName>
    </submittedName>
</protein>
<proteinExistence type="predicted"/>
<dbReference type="Proteomes" id="UP000027170">
    <property type="component" value="Unassembled WGS sequence"/>
</dbReference>
<organism evidence="1 2">
    <name type="scientific">Snodgrassella communis</name>
    <dbReference type="NCBI Taxonomy" id="2946699"/>
    <lineage>
        <taxon>Bacteria</taxon>
        <taxon>Pseudomonadati</taxon>
        <taxon>Pseudomonadota</taxon>
        <taxon>Betaproteobacteria</taxon>
        <taxon>Neisseriales</taxon>
        <taxon>Neisseriaceae</taxon>
        <taxon>Snodgrassella</taxon>
    </lineage>
</organism>
<gene>
    <name evidence="1" type="ORF">SALWKB29_1254</name>
</gene>
<reference evidence="1 2" key="1">
    <citation type="submission" date="2014-03" db="EMBL/GenBank/DDBJ databases">
        <title>The genomes of two eusocial bee gut symbionts.</title>
        <authorList>
            <person name="Kwong W.K."/>
            <person name="Engel P."/>
            <person name="Koch H."/>
            <person name="Moran N.A."/>
        </authorList>
    </citation>
    <scope>NUCLEOTIDE SEQUENCE [LARGE SCALE GENOMIC DNA]</scope>
    <source>
        <strain evidence="2">wkB29</strain>
    </source>
</reference>
<name>A0A836MRF8_9NEIS</name>
<dbReference type="AlphaFoldDB" id="A0A836MRF8"/>
<sequence>MRPVRIKSGVLRQLSYPFYGYKLLIVLFIKIKKMGTSVPVYI</sequence>